<evidence type="ECO:0000256" key="1">
    <source>
        <dbReference type="SAM" id="MobiDB-lite"/>
    </source>
</evidence>
<keyword evidence="2" id="KW-0472">Membrane</keyword>
<feature type="region of interest" description="Disordered" evidence="1">
    <location>
        <begin position="193"/>
        <end position="215"/>
    </location>
</feature>
<keyword evidence="2" id="KW-1133">Transmembrane helix</keyword>
<protein>
    <submittedName>
        <fullName evidence="3">Uncharacterized protein</fullName>
    </submittedName>
</protein>
<gene>
    <name evidence="3" type="ORF">BDK51DRAFT_38186</name>
</gene>
<evidence type="ECO:0000256" key="2">
    <source>
        <dbReference type="SAM" id="Phobius"/>
    </source>
</evidence>
<feature type="transmembrane region" description="Helical" evidence="2">
    <location>
        <begin position="20"/>
        <end position="37"/>
    </location>
</feature>
<accession>A0A4P9WB20</accession>
<reference evidence="4" key="1">
    <citation type="journal article" date="2018" name="Nat. Microbiol.">
        <title>Leveraging single-cell genomics to expand the fungal tree of life.</title>
        <authorList>
            <person name="Ahrendt S.R."/>
            <person name="Quandt C.A."/>
            <person name="Ciobanu D."/>
            <person name="Clum A."/>
            <person name="Salamov A."/>
            <person name="Andreopoulos B."/>
            <person name="Cheng J.F."/>
            <person name="Woyke T."/>
            <person name="Pelin A."/>
            <person name="Henrissat B."/>
            <person name="Reynolds N.K."/>
            <person name="Benny G.L."/>
            <person name="Smith M.E."/>
            <person name="James T.Y."/>
            <person name="Grigoriev I.V."/>
        </authorList>
    </citation>
    <scope>NUCLEOTIDE SEQUENCE [LARGE SCALE GENOMIC DNA]</scope>
</reference>
<evidence type="ECO:0000313" key="3">
    <source>
        <dbReference type="EMBL" id="RKO88733.1"/>
    </source>
</evidence>
<dbReference type="Proteomes" id="UP000269721">
    <property type="component" value="Unassembled WGS sequence"/>
</dbReference>
<organism evidence="3 4">
    <name type="scientific">Blyttiomyces helicus</name>
    <dbReference type="NCBI Taxonomy" id="388810"/>
    <lineage>
        <taxon>Eukaryota</taxon>
        <taxon>Fungi</taxon>
        <taxon>Fungi incertae sedis</taxon>
        <taxon>Chytridiomycota</taxon>
        <taxon>Chytridiomycota incertae sedis</taxon>
        <taxon>Chytridiomycetes</taxon>
        <taxon>Chytridiomycetes incertae sedis</taxon>
        <taxon>Blyttiomyces</taxon>
    </lineage>
</organism>
<sequence>MAQPLSDWKDGRLRRLTTNARLAVTFIIFFAAITLVAKGNTFRVNGAAETDIAGGTHRRGHETNGRSSNGGGVLGSREHAPLGKSSMPLRLACVLASTTGPPGEWNETRTRLPDGIGTVDDVVGAATPLGHLHVRNNSPSRIDLQTAYSTVLNSATQFLTTTLAYFFPLEIDGEIQSISLVFSERDMTVPARDRNLSHGVQPGTGDAPPAPEPESPLAAGVPAAIRGRRGPIFISTKATGELGLREQEAASSRLRMGPLTLLQYEGPVNLALGEVVVLTANMGRLPMENITPDPPAAAVIVDGGIWAVADRMRDRFGGWMSVISGSGKCAKDLSFTTGCSPGAAQASFAVGASGASAAIAGAGTQGMAAVCTRIVELVISIGKGWAMIGALTKVTTLGVAAHRP</sequence>
<keyword evidence="2" id="KW-0812">Transmembrane</keyword>
<dbReference type="EMBL" id="KZ996516">
    <property type="protein sequence ID" value="RKO88733.1"/>
    <property type="molecule type" value="Genomic_DNA"/>
</dbReference>
<feature type="region of interest" description="Disordered" evidence="1">
    <location>
        <begin position="53"/>
        <end position="83"/>
    </location>
</feature>
<proteinExistence type="predicted"/>
<dbReference type="AlphaFoldDB" id="A0A4P9WB20"/>
<evidence type="ECO:0000313" key="4">
    <source>
        <dbReference type="Proteomes" id="UP000269721"/>
    </source>
</evidence>
<keyword evidence="4" id="KW-1185">Reference proteome</keyword>
<name>A0A4P9WB20_9FUNG</name>